<evidence type="ECO:0000313" key="2">
    <source>
        <dbReference type="EMBL" id="GGF40366.1"/>
    </source>
</evidence>
<keyword evidence="3" id="KW-1185">Reference proteome</keyword>
<reference evidence="3" key="1">
    <citation type="journal article" date="2019" name="Int. J. Syst. Evol. Microbiol.">
        <title>The Global Catalogue of Microorganisms (GCM) 10K type strain sequencing project: providing services to taxonomists for standard genome sequencing and annotation.</title>
        <authorList>
            <consortium name="The Broad Institute Genomics Platform"/>
            <consortium name="The Broad Institute Genome Sequencing Center for Infectious Disease"/>
            <person name="Wu L."/>
            <person name="Ma J."/>
        </authorList>
    </citation>
    <scope>NUCLEOTIDE SEQUENCE [LARGE SCALE GENOMIC DNA]</scope>
    <source>
        <strain evidence="3">CCM 7855</strain>
    </source>
</reference>
<comment type="caution">
    <text evidence="2">The sequence shown here is derived from an EMBL/GenBank/DDBJ whole genome shotgun (WGS) entry which is preliminary data.</text>
</comment>
<sequence length="64" mass="6610">MCAIMCTCNGTNCDTFDSSDQIGGTAAALTEHSHTAQESIVPRRPRPAVAAPGSASAVESFRRG</sequence>
<accession>A0ABQ1V7A8</accession>
<evidence type="ECO:0000256" key="1">
    <source>
        <dbReference type="SAM" id="MobiDB-lite"/>
    </source>
</evidence>
<feature type="region of interest" description="Disordered" evidence="1">
    <location>
        <begin position="34"/>
        <end position="64"/>
    </location>
</feature>
<dbReference type="EMBL" id="BMCS01000003">
    <property type="protein sequence ID" value="GGF40366.1"/>
    <property type="molecule type" value="Genomic_DNA"/>
</dbReference>
<name>A0ABQ1V7A8_9NOCA</name>
<feature type="compositionally biased region" description="Low complexity" evidence="1">
    <location>
        <begin position="39"/>
        <end position="58"/>
    </location>
</feature>
<organism evidence="2 3">
    <name type="scientific">Williamsia phyllosphaerae</name>
    <dbReference type="NCBI Taxonomy" id="885042"/>
    <lineage>
        <taxon>Bacteria</taxon>
        <taxon>Bacillati</taxon>
        <taxon>Actinomycetota</taxon>
        <taxon>Actinomycetes</taxon>
        <taxon>Mycobacteriales</taxon>
        <taxon>Nocardiaceae</taxon>
        <taxon>Williamsia</taxon>
    </lineage>
</organism>
<gene>
    <name evidence="2" type="ORF">GCM10007298_40100</name>
</gene>
<proteinExistence type="predicted"/>
<dbReference type="Proteomes" id="UP000632454">
    <property type="component" value="Unassembled WGS sequence"/>
</dbReference>
<evidence type="ECO:0000313" key="3">
    <source>
        <dbReference type="Proteomes" id="UP000632454"/>
    </source>
</evidence>
<protein>
    <submittedName>
        <fullName evidence="2">Uncharacterized protein</fullName>
    </submittedName>
</protein>